<name>A0A0F9A8F7_9ZZZZ</name>
<sequence length="91" mass="10441">MNIQGRKIVDNPSIGSIVTHTGWSQKSKKYPCDVYIVRGDYLVDGLLSNFWYWRRLLDDGKLGEVEKGYGSFVVSDKEYTIEITYKVSGKK</sequence>
<dbReference type="AlphaFoldDB" id="A0A0F9A8F7"/>
<gene>
    <name evidence="1" type="ORF">LCGC14_2603300</name>
</gene>
<protein>
    <submittedName>
        <fullName evidence="1">Uncharacterized protein</fullName>
    </submittedName>
</protein>
<organism evidence="1">
    <name type="scientific">marine sediment metagenome</name>
    <dbReference type="NCBI Taxonomy" id="412755"/>
    <lineage>
        <taxon>unclassified sequences</taxon>
        <taxon>metagenomes</taxon>
        <taxon>ecological metagenomes</taxon>
    </lineage>
</organism>
<comment type="caution">
    <text evidence="1">The sequence shown here is derived from an EMBL/GenBank/DDBJ whole genome shotgun (WGS) entry which is preliminary data.</text>
</comment>
<accession>A0A0F9A8F7</accession>
<reference evidence="1" key="1">
    <citation type="journal article" date="2015" name="Nature">
        <title>Complex archaea that bridge the gap between prokaryotes and eukaryotes.</title>
        <authorList>
            <person name="Spang A."/>
            <person name="Saw J.H."/>
            <person name="Jorgensen S.L."/>
            <person name="Zaremba-Niedzwiedzka K."/>
            <person name="Martijn J."/>
            <person name="Lind A.E."/>
            <person name="van Eijk R."/>
            <person name="Schleper C."/>
            <person name="Guy L."/>
            <person name="Ettema T.J."/>
        </authorList>
    </citation>
    <scope>NUCLEOTIDE SEQUENCE</scope>
</reference>
<evidence type="ECO:0000313" key="1">
    <source>
        <dbReference type="EMBL" id="KKL05710.1"/>
    </source>
</evidence>
<dbReference type="EMBL" id="LAZR01044003">
    <property type="protein sequence ID" value="KKL05710.1"/>
    <property type="molecule type" value="Genomic_DNA"/>
</dbReference>
<proteinExistence type="predicted"/>